<dbReference type="RefSeq" id="WP_345098810.1">
    <property type="nucleotide sequence ID" value="NZ_BAABGS010000019.1"/>
</dbReference>
<reference evidence="2" key="1">
    <citation type="journal article" date="2019" name="Int. J. Syst. Evol. Microbiol.">
        <title>The Global Catalogue of Microorganisms (GCM) 10K type strain sequencing project: providing services to taxonomists for standard genome sequencing and annotation.</title>
        <authorList>
            <consortium name="The Broad Institute Genomics Platform"/>
            <consortium name="The Broad Institute Genome Sequencing Center for Infectious Disease"/>
            <person name="Wu L."/>
            <person name="Ma J."/>
        </authorList>
    </citation>
    <scope>NUCLEOTIDE SEQUENCE [LARGE SCALE GENOMIC DNA]</scope>
    <source>
        <strain evidence="2">KCTC 23707</strain>
    </source>
</reference>
<dbReference type="EMBL" id="JBHUIR010000015">
    <property type="protein sequence ID" value="MFD2258837.1"/>
    <property type="molecule type" value="Genomic_DNA"/>
</dbReference>
<keyword evidence="2" id="KW-1185">Reference proteome</keyword>
<sequence>MNTANLQLEGVLMAMAAICRLLREKGLVEEEDIDDILRRAEELLAADKQRSDQISSANIEAMLFPLRFLRKANHIARPDSYSTIVTAVSRTRREQCGLGLPEGD</sequence>
<protein>
    <submittedName>
        <fullName evidence="1">Uncharacterized protein</fullName>
    </submittedName>
</protein>
<accession>A0ABW5DD64</accession>
<comment type="caution">
    <text evidence="1">The sequence shown here is derived from an EMBL/GenBank/DDBJ whole genome shotgun (WGS) entry which is preliminary data.</text>
</comment>
<name>A0ABW5DD64_9HYPH</name>
<evidence type="ECO:0000313" key="2">
    <source>
        <dbReference type="Proteomes" id="UP001597373"/>
    </source>
</evidence>
<gene>
    <name evidence="1" type="ORF">ACFSMZ_03555</name>
</gene>
<organism evidence="1 2">
    <name type="scientific">Chelativorans composti</name>
    <dbReference type="NCBI Taxonomy" id="768533"/>
    <lineage>
        <taxon>Bacteria</taxon>
        <taxon>Pseudomonadati</taxon>
        <taxon>Pseudomonadota</taxon>
        <taxon>Alphaproteobacteria</taxon>
        <taxon>Hyphomicrobiales</taxon>
        <taxon>Phyllobacteriaceae</taxon>
        <taxon>Chelativorans</taxon>
    </lineage>
</organism>
<proteinExistence type="predicted"/>
<dbReference type="Proteomes" id="UP001597373">
    <property type="component" value="Unassembled WGS sequence"/>
</dbReference>
<evidence type="ECO:0000313" key="1">
    <source>
        <dbReference type="EMBL" id="MFD2258837.1"/>
    </source>
</evidence>